<organism evidence="8 9">
    <name type="scientific">Aminivibrio pyruvatiphilus</name>
    <dbReference type="NCBI Taxonomy" id="1005740"/>
    <lineage>
        <taxon>Bacteria</taxon>
        <taxon>Thermotogati</taxon>
        <taxon>Synergistota</taxon>
        <taxon>Synergistia</taxon>
        <taxon>Synergistales</taxon>
        <taxon>Aminobacteriaceae</taxon>
        <taxon>Aminivibrio</taxon>
    </lineage>
</organism>
<evidence type="ECO:0000259" key="7">
    <source>
        <dbReference type="Pfam" id="PF13649"/>
    </source>
</evidence>
<evidence type="ECO:0000313" key="9">
    <source>
        <dbReference type="Proteomes" id="UP000295066"/>
    </source>
</evidence>
<comment type="pathway">
    <text evidence="1">Cofactor biosynthesis; adenosylcobalamin biosynthesis.</text>
</comment>
<dbReference type="InterPro" id="IPR000878">
    <property type="entry name" value="4pyrrol_Mease"/>
</dbReference>
<dbReference type="InterPro" id="IPR050714">
    <property type="entry name" value="Cobalamin_biosynth_MTase"/>
</dbReference>
<sequence>MDRIAVVGVGPGTGNYLLPAAREAIAGADILAGGPRHLEPYRESGKELLPLKGSLDTFLDRLEEKRHTGRVALLLSGDPCFFSLLGKLGTRFPREELEVIPGVSSFQVLFARLGIQWNGTETASLHGRPLEDALKSVREDRGTLFLLDRKNTGPAVAAFLKDRGYPDRVAVLAENLGYPEERILRTTLFALAGEGQAWDLALLLLGPGPLPPQTLGVLPDGWFVRTPGVPLSKAVCRTLVASLLHPLDGQAVLEIGAGSGGITVELARRTLTGTVFAVERSVDALDAARNNAERAGCLSSIRFVEGQAPEALSSLPRCTRIVVGGHGGAVEAVLEAAWQKLLPGGRLLVTANMPSTADRAWKTLKNLGSRPEVLHVASSSSAEAGGSWMLTAANPVFLVYADRNADKDGTDHGHS</sequence>
<evidence type="ECO:0000313" key="8">
    <source>
        <dbReference type="EMBL" id="TDY64872.1"/>
    </source>
</evidence>
<feature type="domain" description="Tetrapyrrole methylase" evidence="6">
    <location>
        <begin position="4"/>
        <end position="191"/>
    </location>
</feature>
<protein>
    <submittedName>
        <fullName evidence="8">Precorrin-6Y C5,15-methyltransferase (Decarboxylating)</fullName>
    </submittedName>
</protein>
<dbReference type="PANTHER" id="PTHR43182">
    <property type="entry name" value="COBALT-PRECORRIN-6B C(15)-METHYLTRANSFERASE (DECARBOXYLATING)"/>
    <property type="match status" value="1"/>
</dbReference>
<dbReference type="OrthoDB" id="9780707at2"/>
<dbReference type="NCBIfam" id="TIGR02469">
    <property type="entry name" value="CbiT"/>
    <property type="match status" value="1"/>
</dbReference>
<dbReference type="NCBIfam" id="TIGR02467">
    <property type="entry name" value="CbiE"/>
    <property type="match status" value="1"/>
</dbReference>
<dbReference type="GO" id="GO:0009236">
    <property type="term" value="P:cobalamin biosynthetic process"/>
    <property type="evidence" value="ECO:0007669"/>
    <property type="project" value="UniProtKB-UniPathway"/>
</dbReference>
<name>A0A4R8MKE4_9BACT</name>
<keyword evidence="3 8" id="KW-0489">Methyltransferase</keyword>
<feature type="domain" description="Methyltransferase" evidence="7">
    <location>
        <begin position="252"/>
        <end position="345"/>
    </location>
</feature>
<dbReference type="InterPro" id="IPR029063">
    <property type="entry name" value="SAM-dependent_MTases_sf"/>
</dbReference>
<keyword evidence="9" id="KW-1185">Reference proteome</keyword>
<dbReference type="AlphaFoldDB" id="A0A4R8MKE4"/>
<dbReference type="Pfam" id="PF00590">
    <property type="entry name" value="TP_methylase"/>
    <property type="match status" value="1"/>
</dbReference>
<dbReference type="GO" id="GO:0032259">
    <property type="term" value="P:methylation"/>
    <property type="evidence" value="ECO:0007669"/>
    <property type="project" value="UniProtKB-KW"/>
</dbReference>
<dbReference type="UniPathway" id="UPA00148"/>
<dbReference type="CDD" id="cd11644">
    <property type="entry name" value="Precorrin-6Y-MT"/>
    <property type="match status" value="1"/>
</dbReference>
<keyword evidence="4 8" id="KW-0808">Transferase</keyword>
<dbReference type="InterPro" id="IPR014776">
    <property type="entry name" value="4pyrrole_Mease_sub2"/>
</dbReference>
<dbReference type="InterPro" id="IPR014008">
    <property type="entry name" value="Cbl_synth_MTase_CbiT"/>
</dbReference>
<dbReference type="CDD" id="cd02440">
    <property type="entry name" value="AdoMet_MTases"/>
    <property type="match status" value="1"/>
</dbReference>
<dbReference type="GO" id="GO:0008276">
    <property type="term" value="F:protein methyltransferase activity"/>
    <property type="evidence" value="ECO:0007669"/>
    <property type="project" value="InterPro"/>
</dbReference>
<gene>
    <name evidence="8" type="ORF">C8D99_10117</name>
</gene>
<evidence type="ECO:0000256" key="1">
    <source>
        <dbReference type="ARBA" id="ARBA00004953"/>
    </source>
</evidence>
<dbReference type="EMBL" id="SORI01000001">
    <property type="protein sequence ID" value="TDY64872.1"/>
    <property type="molecule type" value="Genomic_DNA"/>
</dbReference>
<dbReference type="InterPro" id="IPR041698">
    <property type="entry name" value="Methyltransf_25"/>
</dbReference>
<evidence type="ECO:0000256" key="2">
    <source>
        <dbReference type="ARBA" id="ARBA00022573"/>
    </source>
</evidence>
<evidence type="ECO:0000256" key="3">
    <source>
        <dbReference type="ARBA" id="ARBA00022603"/>
    </source>
</evidence>
<proteinExistence type="predicted"/>
<reference evidence="8 9" key="1">
    <citation type="submission" date="2019-03" db="EMBL/GenBank/DDBJ databases">
        <title>Genomic Encyclopedia of Type Strains, Phase IV (KMG-IV): sequencing the most valuable type-strain genomes for metagenomic binning, comparative biology and taxonomic classification.</title>
        <authorList>
            <person name="Goeker M."/>
        </authorList>
    </citation>
    <scope>NUCLEOTIDE SEQUENCE [LARGE SCALE GENOMIC DNA]</scope>
    <source>
        <strain evidence="8 9">DSM 25964</strain>
    </source>
</reference>
<dbReference type="Proteomes" id="UP000295066">
    <property type="component" value="Unassembled WGS sequence"/>
</dbReference>
<evidence type="ECO:0000256" key="5">
    <source>
        <dbReference type="ARBA" id="ARBA00022691"/>
    </source>
</evidence>
<dbReference type="PANTHER" id="PTHR43182:SF1">
    <property type="entry name" value="COBALT-PRECORRIN-7 C(5)-METHYLTRANSFERASE"/>
    <property type="match status" value="1"/>
</dbReference>
<dbReference type="SUPFAM" id="SSF53790">
    <property type="entry name" value="Tetrapyrrole methylase"/>
    <property type="match status" value="1"/>
</dbReference>
<dbReference type="Gene3D" id="3.40.50.150">
    <property type="entry name" value="Vaccinia Virus protein VP39"/>
    <property type="match status" value="1"/>
</dbReference>
<dbReference type="InterPro" id="IPR012818">
    <property type="entry name" value="CbiE"/>
</dbReference>
<comment type="caution">
    <text evidence="8">The sequence shown here is derived from an EMBL/GenBank/DDBJ whole genome shotgun (WGS) entry which is preliminary data.</text>
</comment>
<evidence type="ECO:0000259" key="6">
    <source>
        <dbReference type="Pfam" id="PF00590"/>
    </source>
</evidence>
<dbReference type="Pfam" id="PF13649">
    <property type="entry name" value="Methyltransf_25"/>
    <property type="match status" value="1"/>
</dbReference>
<evidence type="ECO:0000256" key="4">
    <source>
        <dbReference type="ARBA" id="ARBA00022679"/>
    </source>
</evidence>
<dbReference type="InterPro" id="IPR035996">
    <property type="entry name" value="4pyrrol_Methylase_sf"/>
</dbReference>
<dbReference type="Gene3D" id="3.30.950.10">
    <property type="entry name" value="Methyltransferase, Cobalt-precorrin-4 Transmethylase, Domain 2"/>
    <property type="match status" value="1"/>
</dbReference>
<dbReference type="InterPro" id="IPR014777">
    <property type="entry name" value="4pyrrole_Mease_sub1"/>
</dbReference>
<keyword evidence="5" id="KW-0949">S-adenosyl-L-methionine</keyword>
<keyword evidence="2" id="KW-0169">Cobalamin biosynthesis</keyword>
<dbReference type="RefSeq" id="WP_133955097.1">
    <property type="nucleotide sequence ID" value="NZ_SORI01000001.1"/>
</dbReference>
<accession>A0A4R8MKE4</accession>
<dbReference type="Gene3D" id="3.40.1010.10">
    <property type="entry name" value="Cobalt-precorrin-4 Transmethylase, Domain 1"/>
    <property type="match status" value="1"/>
</dbReference>
<dbReference type="SUPFAM" id="SSF53335">
    <property type="entry name" value="S-adenosyl-L-methionine-dependent methyltransferases"/>
    <property type="match status" value="1"/>
</dbReference>